<dbReference type="AlphaFoldDB" id="A0AA42FLW4"/>
<reference evidence="1" key="1">
    <citation type="submission" date="2023-03" db="EMBL/GenBank/DDBJ databases">
        <title>a new species belonging to Providencia genus.</title>
        <authorList>
            <person name="Yang W."/>
            <person name="Hu F."/>
            <person name="Shen S."/>
            <person name="Ding L."/>
            <person name="Yin D."/>
        </authorList>
    </citation>
    <scope>NUCLEOTIDE SEQUENCE</scope>
    <source>
        <strain evidence="1">CRE-3FA-0001</strain>
    </source>
</reference>
<evidence type="ECO:0000313" key="1">
    <source>
        <dbReference type="EMBL" id="MDG4698862.1"/>
    </source>
</evidence>
<gene>
    <name evidence="1" type="ORF">P7V44_21800</name>
</gene>
<comment type="caution">
    <text evidence="1">The sequence shown here is derived from an EMBL/GenBank/DDBJ whole genome shotgun (WGS) entry which is preliminary data.</text>
</comment>
<dbReference type="Proteomes" id="UP001156701">
    <property type="component" value="Unassembled WGS sequence"/>
</dbReference>
<protein>
    <submittedName>
        <fullName evidence="1">Uncharacterized protein</fullName>
    </submittedName>
</protein>
<accession>A0AA42FLW4</accession>
<dbReference type="RefSeq" id="WP_278030802.1">
    <property type="nucleotide sequence ID" value="NZ_JARRYG010000038.1"/>
</dbReference>
<name>A0AA42FLW4_9GAMM</name>
<dbReference type="EMBL" id="JARRYG010000038">
    <property type="protein sequence ID" value="MDG4698862.1"/>
    <property type="molecule type" value="Genomic_DNA"/>
</dbReference>
<sequence>MSGIKSFFQEYQPVCDVICCLLGNEWRVNKIKSWDLCVVLTSPKYKDYSIYFRREKGRVNISGSIYSRLFRYSCNSCTVSENRNPKHIANDIKRKILINIDEEIKKHINNLKSHNENLEEDKILKGLISRFGKLNNYYNAFTGFHLNNGIKGEVNRRYRGKQQLVIEDLDIDNLIKIIGFVSNLS</sequence>
<evidence type="ECO:0000313" key="2">
    <source>
        <dbReference type="Proteomes" id="UP001156701"/>
    </source>
</evidence>
<organism evidence="1 2">
    <name type="scientific">Providencia huashanensis</name>
    <dbReference type="NCBI Taxonomy" id="3037798"/>
    <lineage>
        <taxon>Bacteria</taxon>
        <taxon>Pseudomonadati</taxon>
        <taxon>Pseudomonadota</taxon>
        <taxon>Gammaproteobacteria</taxon>
        <taxon>Enterobacterales</taxon>
        <taxon>Morganellaceae</taxon>
        <taxon>Providencia</taxon>
    </lineage>
</organism>
<proteinExistence type="predicted"/>